<evidence type="ECO:0000313" key="3">
    <source>
        <dbReference type="Proteomes" id="UP000235145"/>
    </source>
</evidence>
<keyword evidence="3" id="KW-1185">Reference proteome</keyword>
<organism evidence="2 3">
    <name type="scientific">Lactuca sativa</name>
    <name type="common">Garden lettuce</name>
    <dbReference type="NCBI Taxonomy" id="4236"/>
    <lineage>
        <taxon>Eukaryota</taxon>
        <taxon>Viridiplantae</taxon>
        <taxon>Streptophyta</taxon>
        <taxon>Embryophyta</taxon>
        <taxon>Tracheophyta</taxon>
        <taxon>Spermatophyta</taxon>
        <taxon>Magnoliopsida</taxon>
        <taxon>eudicotyledons</taxon>
        <taxon>Gunneridae</taxon>
        <taxon>Pentapetalae</taxon>
        <taxon>asterids</taxon>
        <taxon>campanulids</taxon>
        <taxon>Asterales</taxon>
        <taxon>Asteraceae</taxon>
        <taxon>Cichorioideae</taxon>
        <taxon>Cichorieae</taxon>
        <taxon>Lactucinae</taxon>
        <taxon>Lactuca</taxon>
    </lineage>
</organism>
<protein>
    <submittedName>
        <fullName evidence="2">Uncharacterized protein</fullName>
    </submittedName>
</protein>
<sequence>MTKLIKKSQCIKKLQLKSLPKQQLEDQLKINKTKKILHRNNLPKQKRQENHHERKLKKYFYISKNPTQKDKKGKMESIAAEKQRRTEEKKEIGKEKRENEEDTTERRCTPRALLSVIQGFIEVQKDCVKWMGFGGILKMKMTKVPRTLSYFVLKNFDSETKKIILQRRVIDVTKESVKEILRFPLGRKQFSKLPFRSKEDKCYKEWTNQFEDKKMIRLQDIKMKIVSTNKADMNLTINFVSLLINSLIESSSSGKSKHQPIELHNTQDENKQHRLVFLSDRLFVLYLDRIKFDVVKKIKMRETFEKDEVGGFGTGDFNDEFVEEELNEKEMVMIKYMKLDMLIKDGINKFPEKVTLNHLKINSDAIFKDVNEDNQEKIGMMMFKMTIVWEKKLGLLKEERNNKEKIKIREVKILKEQVSGEEDETDNNDQGLDDMNLHDEGISFFFVCY</sequence>
<dbReference type="PANTHER" id="PTHR34835:SF90">
    <property type="entry name" value="AMINOTRANSFERASE-LIKE PLANT MOBILE DOMAIN-CONTAINING PROTEIN"/>
    <property type="match status" value="1"/>
</dbReference>
<accession>A0A9R1WXU2</accession>
<feature type="compositionally biased region" description="Basic and acidic residues" evidence="1">
    <location>
        <begin position="67"/>
        <end position="105"/>
    </location>
</feature>
<evidence type="ECO:0000256" key="1">
    <source>
        <dbReference type="SAM" id="MobiDB-lite"/>
    </source>
</evidence>
<dbReference type="PANTHER" id="PTHR34835">
    <property type="entry name" value="OS07G0283600 PROTEIN-RELATED"/>
    <property type="match status" value="1"/>
</dbReference>
<proteinExistence type="predicted"/>
<gene>
    <name evidence="2" type="ORF">LSAT_V11C800415390</name>
</gene>
<feature type="region of interest" description="Disordered" evidence="1">
    <location>
        <begin position="33"/>
        <end position="105"/>
    </location>
</feature>
<comment type="caution">
    <text evidence="2">The sequence shown here is derived from an EMBL/GenBank/DDBJ whole genome shotgun (WGS) entry which is preliminary data.</text>
</comment>
<dbReference type="Proteomes" id="UP000235145">
    <property type="component" value="Unassembled WGS sequence"/>
</dbReference>
<dbReference type="AlphaFoldDB" id="A0A9R1WXU2"/>
<evidence type="ECO:0000313" key="2">
    <source>
        <dbReference type="EMBL" id="KAJ0191179.1"/>
    </source>
</evidence>
<reference evidence="2 3" key="1">
    <citation type="journal article" date="2017" name="Nat. Commun.">
        <title>Genome assembly with in vitro proximity ligation data and whole-genome triplication in lettuce.</title>
        <authorList>
            <person name="Reyes-Chin-Wo S."/>
            <person name="Wang Z."/>
            <person name="Yang X."/>
            <person name="Kozik A."/>
            <person name="Arikit S."/>
            <person name="Song C."/>
            <person name="Xia L."/>
            <person name="Froenicke L."/>
            <person name="Lavelle D.O."/>
            <person name="Truco M.J."/>
            <person name="Xia R."/>
            <person name="Zhu S."/>
            <person name="Xu C."/>
            <person name="Xu H."/>
            <person name="Xu X."/>
            <person name="Cox K."/>
            <person name="Korf I."/>
            <person name="Meyers B.C."/>
            <person name="Michelmore R.W."/>
        </authorList>
    </citation>
    <scope>NUCLEOTIDE SEQUENCE [LARGE SCALE GENOMIC DNA]</scope>
    <source>
        <strain evidence="3">cv. Salinas</strain>
        <tissue evidence="2">Seedlings</tissue>
    </source>
</reference>
<dbReference type="EMBL" id="NBSK02000008">
    <property type="protein sequence ID" value="KAJ0191179.1"/>
    <property type="molecule type" value="Genomic_DNA"/>
</dbReference>
<name>A0A9R1WXU2_LACSA</name>